<dbReference type="SUPFAM" id="SSF52540">
    <property type="entry name" value="P-loop containing nucleoside triphosphate hydrolases"/>
    <property type="match status" value="1"/>
</dbReference>
<accession>A0ABT3N8X6</accession>
<evidence type="ECO:0000313" key="8">
    <source>
        <dbReference type="EMBL" id="MCW7753906.1"/>
    </source>
</evidence>
<feature type="coiled-coil region" evidence="6">
    <location>
        <begin position="166"/>
        <end position="200"/>
    </location>
</feature>
<gene>
    <name evidence="8" type="ORF">OOT00_07905</name>
</gene>
<dbReference type="SUPFAM" id="SSF55781">
    <property type="entry name" value="GAF domain-like"/>
    <property type="match status" value="1"/>
</dbReference>
<evidence type="ECO:0000256" key="4">
    <source>
        <dbReference type="ARBA" id="ARBA00023125"/>
    </source>
</evidence>
<evidence type="ECO:0000256" key="1">
    <source>
        <dbReference type="ARBA" id="ARBA00022741"/>
    </source>
</evidence>
<dbReference type="PROSITE" id="PS00676">
    <property type="entry name" value="SIGMA54_INTERACT_2"/>
    <property type="match status" value="1"/>
</dbReference>
<evidence type="ECO:0000256" key="6">
    <source>
        <dbReference type="SAM" id="Coils"/>
    </source>
</evidence>
<name>A0ABT3N8X6_9BACT</name>
<dbReference type="InterPro" id="IPR027417">
    <property type="entry name" value="P-loop_NTPase"/>
</dbReference>
<dbReference type="InterPro" id="IPR058031">
    <property type="entry name" value="AAA_lid_NorR"/>
</dbReference>
<dbReference type="SMART" id="SM00065">
    <property type="entry name" value="GAF"/>
    <property type="match status" value="1"/>
</dbReference>
<keyword evidence="3" id="KW-0805">Transcription regulation</keyword>
<keyword evidence="4" id="KW-0238">DNA-binding</keyword>
<dbReference type="PROSITE" id="PS00675">
    <property type="entry name" value="SIGMA54_INTERACT_1"/>
    <property type="match status" value="1"/>
</dbReference>
<organism evidence="8 9">
    <name type="scientific">Desulfobotulus pelophilus</name>
    <dbReference type="NCBI Taxonomy" id="2823377"/>
    <lineage>
        <taxon>Bacteria</taxon>
        <taxon>Pseudomonadati</taxon>
        <taxon>Thermodesulfobacteriota</taxon>
        <taxon>Desulfobacteria</taxon>
        <taxon>Desulfobacterales</taxon>
        <taxon>Desulfobacteraceae</taxon>
        <taxon>Desulfobotulus</taxon>
    </lineage>
</organism>
<dbReference type="SUPFAM" id="SSF46689">
    <property type="entry name" value="Homeodomain-like"/>
    <property type="match status" value="1"/>
</dbReference>
<dbReference type="Pfam" id="PF00158">
    <property type="entry name" value="Sigma54_activat"/>
    <property type="match status" value="1"/>
</dbReference>
<dbReference type="Gene3D" id="3.40.50.300">
    <property type="entry name" value="P-loop containing nucleotide triphosphate hydrolases"/>
    <property type="match status" value="1"/>
</dbReference>
<dbReference type="EMBL" id="JAPFPW010000007">
    <property type="protein sequence ID" value="MCW7753906.1"/>
    <property type="molecule type" value="Genomic_DNA"/>
</dbReference>
<dbReference type="Gene3D" id="1.10.8.60">
    <property type="match status" value="1"/>
</dbReference>
<evidence type="ECO:0000256" key="2">
    <source>
        <dbReference type="ARBA" id="ARBA00022840"/>
    </source>
</evidence>
<dbReference type="CDD" id="cd00009">
    <property type="entry name" value="AAA"/>
    <property type="match status" value="1"/>
</dbReference>
<dbReference type="InterPro" id="IPR009057">
    <property type="entry name" value="Homeodomain-like_sf"/>
</dbReference>
<dbReference type="InterPro" id="IPR025944">
    <property type="entry name" value="Sigma_54_int_dom_CS"/>
</dbReference>
<dbReference type="InterPro" id="IPR025662">
    <property type="entry name" value="Sigma_54_int_dom_ATP-bd_1"/>
</dbReference>
<keyword evidence="5" id="KW-0804">Transcription</keyword>
<dbReference type="RefSeq" id="WP_265424773.1">
    <property type="nucleotide sequence ID" value="NZ_JAPFPW010000007.1"/>
</dbReference>
<keyword evidence="2" id="KW-0067">ATP-binding</keyword>
<keyword evidence="9" id="KW-1185">Reference proteome</keyword>
<evidence type="ECO:0000256" key="3">
    <source>
        <dbReference type="ARBA" id="ARBA00023015"/>
    </source>
</evidence>
<dbReference type="InterPro" id="IPR025943">
    <property type="entry name" value="Sigma_54_int_dom_ATP-bd_2"/>
</dbReference>
<dbReference type="Gene3D" id="3.30.450.40">
    <property type="match status" value="1"/>
</dbReference>
<dbReference type="PANTHER" id="PTHR32071:SF57">
    <property type="entry name" value="C4-DICARBOXYLATE TRANSPORT TRANSCRIPTIONAL REGULATORY PROTEIN DCTD"/>
    <property type="match status" value="1"/>
</dbReference>
<dbReference type="Pfam" id="PF02954">
    <property type="entry name" value="HTH_8"/>
    <property type="match status" value="1"/>
</dbReference>
<evidence type="ECO:0000259" key="7">
    <source>
        <dbReference type="PROSITE" id="PS50045"/>
    </source>
</evidence>
<dbReference type="InterPro" id="IPR002197">
    <property type="entry name" value="HTH_Fis"/>
</dbReference>
<dbReference type="PROSITE" id="PS50045">
    <property type="entry name" value="SIGMA54_INTERACT_4"/>
    <property type="match status" value="1"/>
</dbReference>
<dbReference type="SMART" id="SM00382">
    <property type="entry name" value="AAA"/>
    <property type="match status" value="1"/>
</dbReference>
<protein>
    <submittedName>
        <fullName evidence="8">Sigma 54-interacting transcriptional regulator</fullName>
    </submittedName>
</protein>
<dbReference type="Pfam" id="PF01590">
    <property type="entry name" value="GAF"/>
    <property type="match status" value="1"/>
</dbReference>
<dbReference type="PANTHER" id="PTHR32071">
    <property type="entry name" value="TRANSCRIPTIONAL REGULATORY PROTEIN"/>
    <property type="match status" value="1"/>
</dbReference>
<dbReference type="PROSITE" id="PS00688">
    <property type="entry name" value="SIGMA54_INTERACT_3"/>
    <property type="match status" value="1"/>
</dbReference>
<proteinExistence type="predicted"/>
<dbReference type="InterPro" id="IPR003018">
    <property type="entry name" value="GAF"/>
</dbReference>
<dbReference type="InterPro" id="IPR003593">
    <property type="entry name" value="AAA+_ATPase"/>
</dbReference>
<evidence type="ECO:0000256" key="5">
    <source>
        <dbReference type="ARBA" id="ARBA00023163"/>
    </source>
</evidence>
<dbReference type="PRINTS" id="PR01590">
    <property type="entry name" value="HTHFIS"/>
</dbReference>
<evidence type="ECO:0000313" key="9">
    <source>
        <dbReference type="Proteomes" id="UP001209681"/>
    </source>
</evidence>
<dbReference type="InterPro" id="IPR029016">
    <property type="entry name" value="GAF-like_dom_sf"/>
</dbReference>
<keyword evidence="1" id="KW-0547">Nucleotide-binding</keyword>
<dbReference type="InterPro" id="IPR002078">
    <property type="entry name" value="Sigma_54_int"/>
</dbReference>
<dbReference type="Gene3D" id="1.10.10.60">
    <property type="entry name" value="Homeodomain-like"/>
    <property type="match status" value="1"/>
</dbReference>
<dbReference type="Pfam" id="PF25601">
    <property type="entry name" value="AAA_lid_14"/>
    <property type="match status" value="1"/>
</dbReference>
<reference evidence="8 9" key="1">
    <citation type="submission" date="2022-11" db="EMBL/GenBank/DDBJ databases">
        <title>Desulfobotulus tamanensis H1 sp. nov. - anaerobic, alkaliphilic, sulphate reducing bacterium isolated from terrestrial mud volcano.</title>
        <authorList>
            <person name="Frolova A."/>
            <person name="Merkel A.Y."/>
            <person name="Slobodkin A.I."/>
        </authorList>
    </citation>
    <scope>NUCLEOTIDE SEQUENCE [LARGE SCALE GENOMIC DNA]</scope>
    <source>
        <strain evidence="8 9">H1</strain>
    </source>
</reference>
<keyword evidence="6" id="KW-0175">Coiled coil</keyword>
<dbReference type="Proteomes" id="UP001209681">
    <property type="component" value="Unassembled WGS sequence"/>
</dbReference>
<comment type="caution">
    <text evidence="8">The sequence shown here is derived from an EMBL/GenBank/DDBJ whole genome shotgun (WGS) entry which is preliminary data.</text>
</comment>
<sequence>MPPEAQPRITDSIADVTLLYEISKALGEHMDLKKSLYTVMDILARHGNMLRGTITLLNPVTGEIRIEVAHGLSKGAMAKGIYKLGEGVTGSVIKEGKPIAIERISQEATFLNRTSVRKGDEDYSFICVPIKEGDHVMGALSTDRPYQEDFNLQSGMQLLSVIATMLARHVSNLERIQMEKERLKAENRRLQEELEKKYRFTNIVGNSNKMREVYQMISQVSRSTATVLIRGESGTGKELVANSIHYNSNRANQPFVKINCAALPENLIESELFGHEKGSFTGAISQKKGKFEMAHKGTIFLDEMGSVSPDVQVRLLRVLQEREFERVGGHKTIKVDVRVVAATNRNLEQAVEEGGFRGDLYYRLNVFPIYMPPLRERKTDILLLADHFLEKYARENEKDIKRFSTPAIDMMMGYHWPGNVRELENCIERAVLLCEEGVIHTYHLPPTLQTGVETGSLPAHSLEEAVAKLEKDMLVDALKNTRGNVTQAAELLQTTVRKFSYKAKAYDIDYREYR</sequence>
<feature type="domain" description="Sigma-54 factor interaction" evidence="7">
    <location>
        <begin position="203"/>
        <end position="432"/>
    </location>
</feature>